<dbReference type="InterPro" id="IPR036691">
    <property type="entry name" value="Endo/exonu/phosph_ase_sf"/>
</dbReference>
<comment type="caution">
    <text evidence="1">The sequence shown here is derived from an EMBL/GenBank/DDBJ whole genome shotgun (WGS) entry which is preliminary data.</text>
</comment>
<name>A0A2S4PKV3_9PEZI</name>
<organism evidence="1 2">
    <name type="scientific">Erysiphe pulchra</name>
    <dbReference type="NCBI Taxonomy" id="225359"/>
    <lineage>
        <taxon>Eukaryota</taxon>
        <taxon>Fungi</taxon>
        <taxon>Dikarya</taxon>
        <taxon>Ascomycota</taxon>
        <taxon>Pezizomycotina</taxon>
        <taxon>Leotiomycetes</taxon>
        <taxon>Erysiphales</taxon>
        <taxon>Erysiphaceae</taxon>
        <taxon>Erysiphe</taxon>
    </lineage>
</organism>
<reference evidence="1 2" key="1">
    <citation type="submission" date="2017-10" db="EMBL/GenBank/DDBJ databases">
        <title>Development of genomic resources for the powdery mildew, Erysiphe pulchra.</title>
        <authorList>
            <person name="Wadl P.A."/>
            <person name="Mack B.M."/>
            <person name="Moore G."/>
            <person name="Beltz S.B."/>
        </authorList>
    </citation>
    <scope>NUCLEOTIDE SEQUENCE [LARGE SCALE GENOMIC DNA]</scope>
    <source>
        <strain evidence="1">Cflorida</strain>
    </source>
</reference>
<sequence>MQANVGRGRISHNLALQLAQENNADVVLIQEPWTYRDLTSKQSVAHHNYDTFSHLSTWDTRPRVLTYIRKSREYRPFQSTIDSSFDMLKITITNRSNQNSNIWNVYNVPTNSINTGAGLQALLNSSKSDTLDLAFCSQLGATYTIRSDLHTISDHETLLSLVPCDRNGILSCKGRFRYDSRDERLSLSLLGDSQDIPHILTPADVDDEANNNTQIHQTALAASCTRKKGRNLGIAWWNDEWRADEERSQLRTAARHAKKELASDSERPPSVYAIRSWKGMPLGKGCGEFSDTFNTAELAH</sequence>
<dbReference type="AlphaFoldDB" id="A0A2S4PKV3"/>
<proteinExistence type="predicted"/>
<gene>
    <name evidence="1" type="ORF">EPUL_004067</name>
</gene>
<dbReference type="Proteomes" id="UP000237438">
    <property type="component" value="Unassembled WGS sequence"/>
</dbReference>
<dbReference type="Gene3D" id="3.60.10.10">
    <property type="entry name" value="Endonuclease/exonuclease/phosphatase"/>
    <property type="match status" value="1"/>
</dbReference>
<keyword evidence="2" id="KW-1185">Reference proteome</keyword>
<accession>A0A2S4PKV3</accession>
<dbReference type="EMBL" id="PEDP01002415">
    <property type="protein sequence ID" value="POS82676.1"/>
    <property type="molecule type" value="Genomic_DNA"/>
</dbReference>
<evidence type="ECO:0008006" key="3">
    <source>
        <dbReference type="Google" id="ProtNLM"/>
    </source>
</evidence>
<dbReference type="OrthoDB" id="3557769at2759"/>
<evidence type="ECO:0000313" key="2">
    <source>
        <dbReference type="Proteomes" id="UP000237438"/>
    </source>
</evidence>
<protein>
    <recommendedName>
        <fullName evidence="3">Endonuclease/exonuclease/phosphatase domain-containing protein</fullName>
    </recommendedName>
</protein>
<dbReference type="SUPFAM" id="SSF56219">
    <property type="entry name" value="DNase I-like"/>
    <property type="match status" value="1"/>
</dbReference>
<evidence type="ECO:0000313" key="1">
    <source>
        <dbReference type="EMBL" id="POS82676.1"/>
    </source>
</evidence>